<dbReference type="EMBL" id="MSCM01000002">
    <property type="protein sequence ID" value="PQJ77364.1"/>
    <property type="molecule type" value="Genomic_DNA"/>
</dbReference>
<dbReference type="Gene3D" id="2.130.10.10">
    <property type="entry name" value="YVTN repeat-like/Quinoprotein amine dehydrogenase"/>
    <property type="match status" value="4"/>
</dbReference>
<name>A0A2S7WIE3_9FLAO</name>
<feature type="domain" description="Secretion system C-terminal sorting" evidence="2">
    <location>
        <begin position="1076"/>
        <end position="1150"/>
    </location>
</feature>
<keyword evidence="4" id="KW-1185">Reference proteome</keyword>
<dbReference type="PROSITE" id="PS51257">
    <property type="entry name" value="PROKAR_LIPOPROTEIN"/>
    <property type="match status" value="1"/>
</dbReference>
<dbReference type="SUPFAM" id="SSF110296">
    <property type="entry name" value="Oligoxyloglucan reducing end-specific cellobiohydrolase"/>
    <property type="match status" value="2"/>
</dbReference>
<evidence type="ECO:0000256" key="1">
    <source>
        <dbReference type="ARBA" id="ARBA00022729"/>
    </source>
</evidence>
<dbReference type="Proteomes" id="UP000239068">
    <property type="component" value="Unassembled WGS sequence"/>
</dbReference>
<dbReference type="OrthoDB" id="9757947at2"/>
<reference evidence="3 4" key="1">
    <citation type="submission" date="2016-12" db="EMBL/GenBank/DDBJ databases">
        <title>Trade-off between light-utilization and light-protection in marine flavobacteria.</title>
        <authorList>
            <person name="Kumagai Y."/>
            <person name="Yoshizawa S."/>
            <person name="Kogure K."/>
            <person name="Iwasaki W."/>
        </authorList>
    </citation>
    <scope>NUCLEOTIDE SEQUENCE [LARGE SCALE GENOMIC DNA]</scope>
    <source>
        <strain evidence="3 4">ATCC 43844</strain>
    </source>
</reference>
<evidence type="ECO:0000313" key="4">
    <source>
        <dbReference type="Proteomes" id="UP000239068"/>
    </source>
</evidence>
<evidence type="ECO:0000313" key="3">
    <source>
        <dbReference type="EMBL" id="PQJ77364.1"/>
    </source>
</evidence>
<comment type="caution">
    <text evidence="3">The sequence shown here is derived from an EMBL/GenBank/DDBJ whole genome shotgun (WGS) entry which is preliminary data.</text>
</comment>
<gene>
    <name evidence="3" type="ORF">BTO16_16165</name>
</gene>
<dbReference type="RefSeq" id="WP_105022685.1">
    <property type="nucleotide sequence ID" value="NZ_MSCM01000002.1"/>
</dbReference>
<dbReference type="GO" id="GO:0010411">
    <property type="term" value="P:xyloglucan metabolic process"/>
    <property type="evidence" value="ECO:0007669"/>
    <property type="project" value="TreeGrafter"/>
</dbReference>
<dbReference type="InterPro" id="IPR026444">
    <property type="entry name" value="Secre_tail"/>
</dbReference>
<proteinExistence type="predicted"/>
<dbReference type="CDD" id="cd15482">
    <property type="entry name" value="Sialidase_non-viral"/>
    <property type="match status" value="1"/>
</dbReference>
<dbReference type="InterPro" id="IPR015943">
    <property type="entry name" value="WD40/YVTN_repeat-like_dom_sf"/>
</dbReference>
<protein>
    <recommendedName>
        <fullName evidence="2">Secretion system C-terminal sorting domain-containing protein</fullName>
    </recommendedName>
</protein>
<dbReference type="AlphaFoldDB" id="A0A2S7WIE3"/>
<dbReference type="InterPro" id="IPR052025">
    <property type="entry name" value="Xyloglucanase_GH74"/>
</dbReference>
<dbReference type="PANTHER" id="PTHR43739">
    <property type="entry name" value="XYLOGLUCANASE (EUROFUNG)"/>
    <property type="match status" value="1"/>
</dbReference>
<keyword evidence="1" id="KW-0732">Signal</keyword>
<sequence length="1151" mass="125520">MKIFYSPVFYVAISLVFLTSCNSKPDGEVLVPKEVKQKSKNSNSEHKKGIEYIADYQKEIRKSLDAEKSTYKEGYLVAEYNKSKKSSLAKKSANALTPVFIERGPVNVPGRTRGIAVDPTNPNKWFAGTVGGGVWLTQDAGVTWQSVTDTQIPNLATSTVEISQTDSSTLYVGTGEPFGNLGAIGGSGIFKTTDGGATWQHLTNTSTFGDVGRIIINPADKDNVLVAASRGIYRTTDGGVTWTRSYNSSGRGVQDLDADPSDFNILYGSVYNLGIVKSTDGGVNWVVVFNRSDYNGNHSRFETAVSPADPNTVLLSVYTGSSNATVGVNTDFYVSRDKGATFTNLNTNGTAASANLLTGQGWYDNVIMAHPYDSDIFYVGGIAVFKVTISGSNFTSRSIASGYSRNQINDEVHVDQHGLFTILGNNQEFKILLANDGGVYSTSTNLDPGATEGDWSGIALGKNSTQFYGVAKQNGQDNYLAGAQDNGSWRSTGNNSSKDKNYVRASGGDGFEVLWHYNKPGNFITTSQTGVIYRFINFSGSNANTPDSGDNTKSPFYSKLASADNNPDVVFTISKSGVWRSTDFAGTWNLSPITANFSTNSSSALNVKVSPADPNIVWAGSRMREDGTFALHVSQDNGQIFSKTNTFDDPRRAHNYSISGIGVSYIEGNRAYALFSAQGAAKILKTEDLGVTWTDISGFSTSTDTGFPDVAVHSILEMPFDKNIIWAGTDIGIFQTENGGTNWSLVSEFIPAAVYDMKIVNDQVVIATYGRGIWSATLSELDSYEIAPFLTLPTLSAKQKGIESLKTVVTYNVTADDVNRVKIFIDDVEQSEVIQNFSTGVAYQYETLDLPEGSHKVGVQLFDDANNNQTIIQEYVFEVIDFENASQSIGVSEFKASDVYVYNNSFKIDNVNGAVSSLVLNNSEHPYQDNKVYSTILKKPLIITEANKNFTYEDVAIVEPYTDNLSDLNSFYDYVLIEASTDLQTWKTIDKYDARRFTEWLDEYNKGTNASVNDNLFKSQTIILTDKGFSIGETVVIRFSLVSDPGANSFGWAIKSIEGAVASIDEVLNDVKVFTLYPTISSGNFTVFARNTSGKSKLILFDLNGRQVYTKNINFNAASKQTVSVNLKAGVYIVNLVDENNKQSSKKIIIK</sequence>
<accession>A0A2S7WIE3</accession>
<dbReference type="NCBIfam" id="TIGR04183">
    <property type="entry name" value="Por_Secre_tail"/>
    <property type="match status" value="1"/>
</dbReference>
<organism evidence="3 4">
    <name type="scientific">Polaribacter glomeratus</name>
    <dbReference type="NCBI Taxonomy" id="102"/>
    <lineage>
        <taxon>Bacteria</taxon>
        <taxon>Pseudomonadati</taxon>
        <taxon>Bacteroidota</taxon>
        <taxon>Flavobacteriia</taxon>
        <taxon>Flavobacteriales</taxon>
        <taxon>Flavobacteriaceae</taxon>
    </lineage>
</organism>
<evidence type="ECO:0000259" key="2">
    <source>
        <dbReference type="Pfam" id="PF18962"/>
    </source>
</evidence>
<dbReference type="PANTHER" id="PTHR43739:SF5">
    <property type="entry name" value="EXO-ALPHA-SIALIDASE"/>
    <property type="match status" value="1"/>
</dbReference>
<dbReference type="Pfam" id="PF18962">
    <property type="entry name" value="Por_Secre_tail"/>
    <property type="match status" value="1"/>
</dbReference>